<comment type="caution">
    <text evidence="1">The sequence shown here is derived from an EMBL/GenBank/DDBJ whole genome shotgun (WGS) entry which is preliminary data.</text>
</comment>
<organism evidence="1 2">
    <name type="scientific">Trifolium pratense</name>
    <name type="common">Red clover</name>
    <dbReference type="NCBI Taxonomy" id="57577"/>
    <lineage>
        <taxon>Eukaryota</taxon>
        <taxon>Viridiplantae</taxon>
        <taxon>Streptophyta</taxon>
        <taxon>Embryophyta</taxon>
        <taxon>Tracheophyta</taxon>
        <taxon>Spermatophyta</taxon>
        <taxon>Magnoliopsida</taxon>
        <taxon>eudicotyledons</taxon>
        <taxon>Gunneridae</taxon>
        <taxon>Pentapetalae</taxon>
        <taxon>rosids</taxon>
        <taxon>fabids</taxon>
        <taxon>Fabales</taxon>
        <taxon>Fabaceae</taxon>
        <taxon>Papilionoideae</taxon>
        <taxon>50 kb inversion clade</taxon>
        <taxon>NPAAA clade</taxon>
        <taxon>Hologalegina</taxon>
        <taxon>IRL clade</taxon>
        <taxon>Trifolieae</taxon>
        <taxon>Trifolium</taxon>
    </lineage>
</organism>
<evidence type="ECO:0000313" key="2">
    <source>
        <dbReference type="Proteomes" id="UP001177021"/>
    </source>
</evidence>
<name>A0ACB0L283_TRIPR</name>
<dbReference type="EMBL" id="CASHSV030000311">
    <property type="protein sequence ID" value="CAJ2661517.1"/>
    <property type="molecule type" value="Genomic_DNA"/>
</dbReference>
<protein>
    <submittedName>
        <fullName evidence="1">Uncharacterized protein</fullName>
    </submittedName>
</protein>
<evidence type="ECO:0000313" key="1">
    <source>
        <dbReference type="EMBL" id="CAJ2661517.1"/>
    </source>
</evidence>
<dbReference type="Proteomes" id="UP001177021">
    <property type="component" value="Unassembled WGS sequence"/>
</dbReference>
<accession>A0ACB0L283</accession>
<keyword evidence="2" id="KW-1185">Reference proteome</keyword>
<gene>
    <name evidence="1" type="ORF">MILVUS5_LOCUS27209</name>
</gene>
<proteinExistence type="predicted"/>
<sequence length="457" mass="50614">MENEGNNDGSENPVAITGSGIDTDGGESLQIGSEIDTNGGESEEKQIGSEIDTNYGGESQQIGSEIDTNAGESKEEQIGSEIDGGEREEVQTVSETDADFRKMFGISIPRQNIVVENEEAKADIIRRRRKDCDKGFFSNYDDVTVHRNMIQDTHRMEAYNSAVLFYKDRIEGKVIVDVGCGTGILSIFCAKAGARKVYAIEASQMALHAKSIIEANGLSHIINVLHTTVEDATIAEEVDVIISEWMGHMLFQENMLPSVISARDRWLAVGGLVLPTSATLYMAPFSDSQRYHQKIGFWSDVDGIDMSVLIPPTTSVVCRFPSVETVEHDCLLAEPHQVIMVDMYSITSSDVDLITTSFRFHSRRSALLHGFVLWFVADFSDEAVHHDERDSIEVESAPALSTAPDAPSTHWEQTLLNCPDPLHVEEDQVIEGILTIKIDESDHRLLRICLNYGRTGW</sequence>
<reference evidence="1" key="1">
    <citation type="submission" date="2023-10" db="EMBL/GenBank/DDBJ databases">
        <authorList>
            <person name="Rodriguez Cubillos JULIANA M."/>
            <person name="De Vega J."/>
        </authorList>
    </citation>
    <scope>NUCLEOTIDE SEQUENCE</scope>
</reference>